<feature type="transmembrane region" description="Helical" evidence="5">
    <location>
        <begin position="41"/>
        <end position="61"/>
    </location>
</feature>
<dbReference type="GO" id="GO:0016020">
    <property type="term" value="C:membrane"/>
    <property type="evidence" value="ECO:0007669"/>
    <property type="project" value="UniProtKB-SubCell"/>
</dbReference>
<evidence type="ECO:0000259" key="6">
    <source>
        <dbReference type="Pfam" id="PF00892"/>
    </source>
</evidence>
<gene>
    <name evidence="7" type="ORF">LPJ53_005697</name>
</gene>
<evidence type="ECO:0000256" key="5">
    <source>
        <dbReference type="SAM" id="Phobius"/>
    </source>
</evidence>
<comment type="caution">
    <text evidence="7">The sequence shown here is derived from an EMBL/GenBank/DDBJ whole genome shotgun (WGS) entry which is preliminary data.</text>
</comment>
<dbReference type="Gene3D" id="1.10.3730.20">
    <property type="match status" value="1"/>
</dbReference>
<keyword evidence="4 5" id="KW-0472">Membrane</keyword>
<dbReference type="OrthoDB" id="306876at2759"/>
<dbReference type="PANTHER" id="PTHR22911">
    <property type="entry name" value="ACYL-MALONYL CONDENSING ENZYME-RELATED"/>
    <property type="match status" value="1"/>
</dbReference>
<keyword evidence="2 5" id="KW-0812">Transmembrane</keyword>
<sequence length="330" mass="34519">MPSEFTRLSLPSVPGYNATAAAGGGSSSGMHLAARRTRRKGLGLAGLSAVAFALMTLLVRMLSDQGFTALQIMAWRCIVQTVAASLASLAIGVRPLHVPQGWRNFRWVLVRAVCGGLGHLLYYAALAHLPMGVATVLFFTNPLWTALVARWALDEPFDRRQRWLALTCLLGIALVVAPSSPLLLLLGGASAWSLAALLGALSVAVAYVSIRLAGRAVHPMVHVVYFGIVGAVGNTAASLWLAGEPWRWPDAAVAAWAMVGGVGVMAFLAQFLMNWGLQLASAGPVVMMRNVDIAIGFVLDAALYQTVPSAASSVGAAVIAFCVISMGASG</sequence>
<evidence type="ECO:0000256" key="3">
    <source>
        <dbReference type="ARBA" id="ARBA00022989"/>
    </source>
</evidence>
<dbReference type="AlphaFoldDB" id="A0A9W7XUE8"/>
<feature type="transmembrane region" description="Helical" evidence="5">
    <location>
        <begin position="131"/>
        <end position="151"/>
    </location>
</feature>
<feature type="transmembrane region" description="Helical" evidence="5">
    <location>
        <begin position="222"/>
        <end position="241"/>
    </location>
</feature>
<feature type="transmembrane region" description="Helical" evidence="5">
    <location>
        <begin position="163"/>
        <end position="185"/>
    </location>
</feature>
<feature type="transmembrane region" description="Helical" evidence="5">
    <location>
        <begin position="73"/>
        <end position="93"/>
    </location>
</feature>
<evidence type="ECO:0000313" key="8">
    <source>
        <dbReference type="Proteomes" id="UP001149813"/>
    </source>
</evidence>
<dbReference type="Proteomes" id="UP001149813">
    <property type="component" value="Unassembled WGS sequence"/>
</dbReference>
<reference evidence="7" key="1">
    <citation type="submission" date="2022-07" db="EMBL/GenBank/DDBJ databases">
        <title>Phylogenomic reconstructions and comparative analyses of Kickxellomycotina fungi.</title>
        <authorList>
            <person name="Reynolds N.K."/>
            <person name="Stajich J.E."/>
            <person name="Barry K."/>
            <person name="Grigoriev I.V."/>
            <person name="Crous P."/>
            <person name="Smith M.E."/>
        </authorList>
    </citation>
    <scope>NUCLEOTIDE SEQUENCE</scope>
    <source>
        <strain evidence="7">NBRC 32514</strain>
    </source>
</reference>
<feature type="domain" description="EamA" evidence="6">
    <location>
        <begin position="40"/>
        <end position="176"/>
    </location>
</feature>
<evidence type="ECO:0000256" key="4">
    <source>
        <dbReference type="ARBA" id="ARBA00023136"/>
    </source>
</evidence>
<organism evidence="7 8">
    <name type="scientific">Coemansia erecta</name>
    <dbReference type="NCBI Taxonomy" id="147472"/>
    <lineage>
        <taxon>Eukaryota</taxon>
        <taxon>Fungi</taxon>
        <taxon>Fungi incertae sedis</taxon>
        <taxon>Zoopagomycota</taxon>
        <taxon>Kickxellomycotina</taxon>
        <taxon>Kickxellomycetes</taxon>
        <taxon>Kickxellales</taxon>
        <taxon>Kickxellaceae</taxon>
        <taxon>Coemansia</taxon>
    </lineage>
</organism>
<dbReference type="InterPro" id="IPR000620">
    <property type="entry name" value="EamA_dom"/>
</dbReference>
<feature type="transmembrane region" description="Helical" evidence="5">
    <location>
        <begin position="105"/>
        <end position="125"/>
    </location>
</feature>
<dbReference type="PANTHER" id="PTHR22911:SF6">
    <property type="entry name" value="SOLUTE CARRIER FAMILY 35 MEMBER G1"/>
    <property type="match status" value="1"/>
</dbReference>
<dbReference type="EMBL" id="JANBOJ010000378">
    <property type="protein sequence ID" value="KAJ1719556.1"/>
    <property type="molecule type" value="Genomic_DNA"/>
</dbReference>
<keyword evidence="3 5" id="KW-1133">Transmembrane helix</keyword>
<protein>
    <recommendedName>
        <fullName evidence="6">EamA domain-containing protein</fullName>
    </recommendedName>
</protein>
<comment type="subcellular location">
    <subcellularLocation>
        <location evidence="1">Membrane</location>
        <topology evidence="1">Multi-pass membrane protein</topology>
    </subcellularLocation>
</comment>
<evidence type="ECO:0000256" key="1">
    <source>
        <dbReference type="ARBA" id="ARBA00004141"/>
    </source>
</evidence>
<name>A0A9W7XUE8_9FUNG</name>
<feature type="transmembrane region" description="Helical" evidence="5">
    <location>
        <begin position="253"/>
        <end position="273"/>
    </location>
</feature>
<proteinExistence type="predicted"/>
<keyword evidence="8" id="KW-1185">Reference proteome</keyword>
<evidence type="ECO:0000256" key="2">
    <source>
        <dbReference type="ARBA" id="ARBA00022692"/>
    </source>
</evidence>
<dbReference type="SUPFAM" id="SSF103481">
    <property type="entry name" value="Multidrug resistance efflux transporter EmrE"/>
    <property type="match status" value="2"/>
</dbReference>
<accession>A0A9W7XUE8</accession>
<evidence type="ECO:0000313" key="7">
    <source>
        <dbReference type="EMBL" id="KAJ1719556.1"/>
    </source>
</evidence>
<dbReference type="InterPro" id="IPR037185">
    <property type="entry name" value="EmrE-like"/>
</dbReference>
<dbReference type="Pfam" id="PF00892">
    <property type="entry name" value="EamA"/>
    <property type="match status" value="1"/>
</dbReference>
<feature type="transmembrane region" description="Helical" evidence="5">
    <location>
        <begin position="191"/>
        <end position="210"/>
    </location>
</feature>